<evidence type="ECO:0000313" key="1">
    <source>
        <dbReference type="EMBL" id="KAJ9090195.1"/>
    </source>
</evidence>
<comment type="caution">
    <text evidence="1">The sequence shown here is derived from an EMBL/GenBank/DDBJ whole genome shotgun (WGS) entry which is preliminary data.</text>
</comment>
<reference evidence="1" key="1">
    <citation type="submission" date="2022-04" db="EMBL/GenBank/DDBJ databases">
        <title>Genome of the entomopathogenic fungus Entomophthora muscae.</title>
        <authorList>
            <person name="Elya C."/>
            <person name="Lovett B.R."/>
            <person name="Lee E."/>
            <person name="Macias A.M."/>
            <person name="Hajek A.E."/>
            <person name="De Bivort B.L."/>
            <person name="Kasson M.T."/>
            <person name="De Fine Licht H.H."/>
            <person name="Stajich J.E."/>
        </authorList>
    </citation>
    <scope>NUCLEOTIDE SEQUENCE</scope>
    <source>
        <strain evidence="1">Berkeley</strain>
    </source>
</reference>
<evidence type="ECO:0000313" key="2">
    <source>
        <dbReference type="Proteomes" id="UP001165960"/>
    </source>
</evidence>
<gene>
    <name evidence="1" type="ORF">DSO57_1004773</name>
</gene>
<dbReference type="Proteomes" id="UP001165960">
    <property type="component" value="Unassembled WGS sequence"/>
</dbReference>
<sequence>MSQQHPASSAAKGNSTMTNLVLTIEAVPDISVHYQPSFTSFIENSIAVPDVINKAFEPCLVEHVINQITYIEITATDQHLYGTNTASLFKGLQALLHILPEMTALLSIDHLPTRLFHSFHKITEYMIQLMHFTLVHYHYLLAYQSCEIEDLIQSITNNWSQIL</sequence>
<keyword evidence="2" id="KW-1185">Reference proteome</keyword>
<organism evidence="1 2">
    <name type="scientific">Entomophthora muscae</name>
    <dbReference type="NCBI Taxonomy" id="34485"/>
    <lineage>
        <taxon>Eukaryota</taxon>
        <taxon>Fungi</taxon>
        <taxon>Fungi incertae sedis</taxon>
        <taxon>Zoopagomycota</taxon>
        <taxon>Entomophthoromycotina</taxon>
        <taxon>Entomophthoromycetes</taxon>
        <taxon>Entomophthorales</taxon>
        <taxon>Entomophthoraceae</taxon>
        <taxon>Entomophthora</taxon>
    </lineage>
</organism>
<name>A0ACC2UU51_9FUNG</name>
<protein>
    <submittedName>
        <fullName evidence="1">Uncharacterized protein</fullName>
    </submittedName>
</protein>
<accession>A0ACC2UU51</accession>
<proteinExistence type="predicted"/>
<dbReference type="EMBL" id="QTSX02000012">
    <property type="protein sequence ID" value="KAJ9090195.1"/>
    <property type="molecule type" value="Genomic_DNA"/>
</dbReference>